<dbReference type="OrthoDB" id="2739947at2759"/>
<proteinExistence type="predicted"/>
<comment type="caution">
    <text evidence="1">The sequence shown here is derived from an EMBL/GenBank/DDBJ whole genome shotgun (WGS) entry which is preliminary data.</text>
</comment>
<dbReference type="AlphaFoldDB" id="A0A8H5BUA7"/>
<dbReference type="EMBL" id="JAACJJ010000003">
    <property type="protein sequence ID" value="KAF5328658.1"/>
    <property type="molecule type" value="Genomic_DNA"/>
</dbReference>
<protein>
    <submittedName>
        <fullName evidence="1">Uncharacterized protein</fullName>
    </submittedName>
</protein>
<name>A0A8H5BUA7_9AGAR</name>
<sequence>MSLLGSTAMLFHLQMSSDIYMQPYEVISGGGHIGALVHRLVFISFPDYFLSLVCVQSGVVLAPHQLAPGQVEPVNWLFDNGFATTRLGVFEGVLWPYPFLQIIANPFPTPTAGTFLNGFWVVGRVLRWHYHVTITVTNPDSYLYYQAHRRRIGHIPLQALQVRPNGNDRQFMRLIFTTQLQQTRRSGN</sequence>
<keyword evidence="2" id="KW-1185">Reference proteome</keyword>
<reference evidence="1 2" key="1">
    <citation type="journal article" date="2020" name="ISME J.">
        <title>Uncovering the hidden diversity of litter-decomposition mechanisms in mushroom-forming fungi.</title>
        <authorList>
            <person name="Floudas D."/>
            <person name="Bentzer J."/>
            <person name="Ahren D."/>
            <person name="Johansson T."/>
            <person name="Persson P."/>
            <person name="Tunlid A."/>
        </authorList>
    </citation>
    <scope>NUCLEOTIDE SEQUENCE [LARGE SCALE GENOMIC DNA]</scope>
    <source>
        <strain evidence="1 2">CBS 101986</strain>
    </source>
</reference>
<evidence type="ECO:0000313" key="1">
    <source>
        <dbReference type="EMBL" id="KAF5328658.1"/>
    </source>
</evidence>
<dbReference type="Proteomes" id="UP000567179">
    <property type="component" value="Unassembled WGS sequence"/>
</dbReference>
<evidence type="ECO:0000313" key="2">
    <source>
        <dbReference type="Proteomes" id="UP000567179"/>
    </source>
</evidence>
<organism evidence="1 2">
    <name type="scientific">Psilocybe cf. subviscida</name>
    <dbReference type="NCBI Taxonomy" id="2480587"/>
    <lineage>
        <taxon>Eukaryota</taxon>
        <taxon>Fungi</taxon>
        <taxon>Dikarya</taxon>
        <taxon>Basidiomycota</taxon>
        <taxon>Agaricomycotina</taxon>
        <taxon>Agaricomycetes</taxon>
        <taxon>Agaricomycetidae</taxon>
        <taxon>Agaricales</taxon>
        <taxon>Agaricineae</taxon>
        <taxon>Strophariaceae</taxon>
        <taxon>Psilocybe</taxon>
    </lineage>
</organism>
<gene>
    <name evidence="1" type="ORF">D9619_011674</name>
</gene>
<accession>A0A8H5BUA7</accession>